<dbReference type="AlphaFoldDB" id="A0A099I3Z8"/>
<proteinExistence type="predicted"/>
<dbReference type="Gene3D" id="3.30.2320.10">
    <property type="entry name" value="hypothetical protein PF0899 domain"/>
    <property type="match status" value="1"/>
</dbReference>
<dbReference type="Gene3D" id="3.30.2400.10">
    <property type="entry name" value="Major capsid protein gp5"/>
    <property type="match status" value="1"/>
</dbReference>
<dbReference type="InterPro" id="IPR024455">
    <property type="entry name" value="Phage_capsid"/>
</dbReference>
<organism evidence="3 4">
    <name type="scientific">Clostridium innocuum</name>
    <dbReference type="NCBI Taxonomy" id="1522"/>
    <lineage>
        <taxon>Bacteria</taxon>
        <taxon>Bacillati</taxon>
        <taxon>Bacillota</taxon>
        <taxon>Clostridia</taxon>
        <taxon>Eubacteriales</taxon>
        <taxon>Clostridiaceae</taxon>
        <taxon>Clostridium</taxon>
    </lineage>
</organism>
<feature type="domain" description="Phage capsid-like C-terminal" evidence="2">
    <location>
        <begin position="14"/>
        <end position="291"/>
    </location>
</feature>
<dbReference type="SUPFAM" id="SSF49464">
    <property type="entry name" value="Carboxypeptidase regulatory domain-like"/>
    <property type="match status" value="1"/>
</dbReference>
<dbReference type="RefSeq" id="WP_044906415.1">
    <property type="nucleotide sequence ID" value="NZ_JQIF01000072.1"/>
</dbReference>
<dbReference type="InterPro" id="IPR008969">
    <property type="entry name" value="CarboxyPept-like_regulatory"/>
</dbReference>
<dbReference type="SUPFAM" id="SSF56563">
    <property type="entry name" value="Major capsid protein gp5"/>
    <property type="match status" value="1"/>
</dbReference>
<gene>
    <name evidence="3" type="ORF">CIAN88_15325</name>
</gene>
<dbReference type="EMBL" id="JQIF01000072">
    <property type="protein sequence ID" value="KGJ52316.1"/>
    <property type="molecule type" value="Genomic_DNA"/>
</dbReference>
<sequence>MPVNITNRQDAEALIREQVVSTIFQDAPKQSVFMGMARKLPNMTSKQTRIRVLDFLPTAYWVNGDTGMKQTTRQAWDNVYLTAGELAVIVPIPEAVLDDAEFDIMGEITPRVNEAIGQCVDSATIFGYNRPAEWQSDIITLARQAGNNVADTGDKDLYDKLLGEGGVFSKVEEDGYMVSGCLSALGMRAKLRGLRATDGTLIFKSDMQGSTQYALDGAPMYFPTNGSFDKNIAQLVAGDFKQAVYAIRQDITVKILDQGVIQDPVTKEIVYNLAQQDMIALRVVFRMGWALPNAATRLDENRTGCAFAYLEPATPYTAQKVTFTVKDGSGEDAAPVEKARVDVNGAKLMTGADGTVEFNLREGTYPVKITKKDHITVNDTVVVAKTAVTKDVALIKNQ</sequence>
<evidence type="ECO:0000313" key="3">
    <source>
        <dbReference type="EMBL" id="KGJ52316.1"/>
    </source>
</evidence>
<evidence type="ECO:0000259" key="2">
    <source>
        <dbReference type="Pfam" id="PF05065"/>
    </source>
</evidence>
<dbReference type="NCBIfam" id="TIGR01554">
    <property type="entry name" value="major_cap_HK97"/>
    <property type="match status" value="1"/>
</dbReference>
<comment type="subcellular location">
    <subcellularLocation>
        <location evidence="1">Virion</location>
    </subcellularLocation>
</comment>
<evidence type="ECO:0000256" key="1">
    <source>
        <dbReference type="ARBA" id="ARBA00004328"/>
    </source>
</evidence>
<dbReference type="Pfam" id="PF05065">
    <property type="entry name" value="Phage_capsid"/>
    <property type="match status" value="1"/>
</dbReference>
<accession>A0A099I3Z8</accession>
<evidence type="ECO:0000313" key="4">
    <source>
        <dbReference type="Proteomes" id="UP000030008"/>
    </source>
</evidence>
<dbReference type="Proteomes" id="UP000030008">
    <property type="component" value="Unassembled WGS sequence"/>
</dbReference>
<protein>
    <submittedName>
        <fullName evidence="3">HK97 family phage major capsid protein</fullName>
    </submittedName>
</protein>
<dbReference type="Gene3D" id="2.60.40.1120">
    <property type="entry name" value="Carboxypeptidase-like, regulatory domain"/>
    <property type="match status" value="1"/>
</dbReference>
<reference evidence="3 4" key="1">
    <citation type="submission" date="2014-08" db="EMBL/GenBank/DDBJ databases">
        <title>Clostridium innocuum, an unnegligible vancomycin-resistant pathogen causing extra-intestinal infections.</title>
        <authorList>
            <person name="Feng Y."/>
            <person name="Chiu C.-H."/>
        </authorList>
    </citation>
    <scope>NUCLEOTIDE SEQUENCE [LARGE SCALE GENOMIC DNA]</scope>
    <source>
        <strain evidence="3 4">AN88</strain>
    </source>
</reference>
<comment type="caution">
    <text evidence="3">The sequence shown here is derived from an EMBL/GenBank/DDBJ whole genome shotgun (WGS) entry which is preliminary data.</text>
</comment>
<dbReference type="InterPro" id="IPR054612">
    <property type="entry name" value="Phage_capsid-like_C"/>
</dbReference>
<name>A0A099I3Z8_CLOIN</name>